<feature type="compositionally biased region" description="Low complexity" evidence="1">
    <location>
        <begin position="174"/>
        <end position="204"/>
    </location>
</feature>
<keyword evidence="3" id="KW-1185">Reference proteome</keyword>
<sequence>MLEPEPSDSEKATQVSLSPTRPSTATVSITTPTACLESPRSPGTTLSPTTSSTEAPTIETAGASANVVSDSTSSILPNTPTEPSTTESITKTPAPKSPATVAPTHPTETPTKPQNAVLLSVKATTGASSPASESTSTGKPSAVASIQPNKGDRPPPVAAQQAPVPTIIQTTNRSSPMPKPTTSPSTADNSSSAATTQETATSSTVNNVALQSAQTKMTVQTAARPIPSLPPAVPVFGRSSMVAPTIEHPGHTTATSVVSHPAGPLAVSQRPSVKASTAITPSIPGQPRNVMSSAPEPTPKAPRSEYSTIPGLPPSTQAALASSCSLSSNPSSQPACQTPTASQNGKDKIGPPAGTSNKRQHDDTNGKSNESFETGVFMRN</sequence>
<gene>
    <name evidence="2" type="ORF">V565_111810</name>
</gene>
<evidence type="ECO:0000313" key="3">
    <source>
        <dbReference type="Proteomes" id="UP000027456"/>
    </source>
</evidence>
<comment type="caution">
    <text evidence="2">The sequence shown here is derived from an EMBL/GenBank/DDBJ whole genome shotgun (WGS) entry which is preliminary data.</text>
</comment>
<feature type="region of interest" description="Disordered" evidence="1">
    <location>
        <begin position="243"/>
        <end position="380"/>
    </location>
</feature>
<proteinExistence type="predicted"/>
<feature type="compositionally biased region" description="Low complexity" evidence="1">
    <location>
        <begin position="38"/>
        <end position="57"/>
    </location>
</feature>
<dbReference type="Proteomes" id="UP000027456">
    <property type="component" value="Unassembled WGS sequence"/>
</dbReference>
<dbReference type="STRING" id="1423351.A0A074RUE1"/>
<name>A0A074RUE1_9AGAM</name>
<protein>
    <submittedName>
        <fullName evidence="2">Uncharacterized protein</fullName>
    </submittedName>
</protein>
<feature type="compositionally biased region" description="Low complexity" evidence="1">
    <location>
        <begin position="77"/>
        <end position="93"/>
    </location>
</feature>
<dbReference type="HOGENOM" id="CLU_727905_0_0_1"/>
<feature type="compositionally biased region" description="Polar residues" evidence="1">
    <location>
        <begin position="269"/>
        <end position="280"/>
    </location>
</feature>
<feature type="compositionally biased region" description="Polar residues" evidence="1">
    <location>
        <begin position="122"/>
        <end position="148"/>
    </location>
</feature>
<dbReference type="AlphaFoldDB" id="A0A074RUE1"/>
<organism evidence="2 3">
    <name type="scientific">Rhizoctonia solani 123E</name>
    <dbReference type="NCBI Taxonomy" id="1423351"/>
    <lineage>
        <taxon>Eukaryota</taxon>
        <taxon>Fungi</taxon>
        <taxon>Dikarya</taxon>
        <taxon>Basidiomycota</taxon>
        <taxon>Agaricomycotina</taxon>
        <taxon>Agaricomycetes</taxon>
        <taxon>Cantharellales</taxon>
        <taxon>Ceratobasidiaceae</taxon>
        <taxon>Rhizoctonia</taxon>
    </lineage>
</organism>
<dbReference type="EMBL" id="AZST01000431">
    <property type="protein sequence ID" value="KEP48940.1"/>
    <property type="molecule type" value="Genomic_DNA"/>
</dbReference>
<feature type="region of interest" description="Disordered" evidence="1">
    <location>
        <begin position="1"/>
        <end position="208"/>
    </location>
</feature>
<feature type="compositionally biased region" description="Polar residues" evidence="1">
    <location>
        <begin position="12"/>
        <end position="33"/>
    </location>
</feature>
<reference evidence="2 3" key="1">
    <citation type="submission" date="2013-12" db="EMBL/GenBank/DDBJ databases">
        <authorList>
            <person name="Cubeta M."/>
            <person name="Pakala S."/>
            <person name="Fedorova N."/>
            <person name="Thomas E."/>
            <person name="Dean R."/>
            <person name="Jabaji S."/>
            <person name="Neate S."/>
            <person name="Toda T."/>
            <person name="Tavantzis S."/>
            <person name="Vilgalys R."/>
            <person name="Bharathan N."/>
            <person name="Pakala S."/>
            <person name="Losada L.S."/>
            <person name="Zafar N."/>
            <person name="Nierman W."/>
        </authorList>
    </citation>
    <scope>NUCLEOTIDE SEQUENCE [LARGE SCALE GENOMIC DNA]</scope>
    <source>
        <strain evidence="2 3">123E</strain>
    </source>
</reference>
<feature type="compositionally biased region" description="Polar residues" evidence="1">
    <location>
        <begin position="66"/>
        <end position="76"/>
    </location>
</feature>
<evidence type="ECO:0000313" key="2">
    <source>
        <dbReference type="EMBL" id="KEP48940.1"/>
    </source>
</evidence>
<evidence type="ECO:0000256" key="1">
    <source>
        <dbReference type="SAM" id="MobiDB-lite"/>
    </source>
</evidence>
<accession>A0A074RUE1</accession>
<feature type="compositionally biased region" description="Low complexity" evidence="1">
    <location>
        <begin position="315"/>
        <end position="336"/>
    </location>
</feature>